<dbReference type="Proteomes" id="UP000194267">
    <property type="component" value="Unassembled WGS sequence"/>
</dbReference>
<gene>
    <name evidence="1" type="ORF">A6D92_03955</name>
</gene>
<comment type="caution">
    <text evidence="1">The sequence shown here is derived from an EMBL/GenBank/DDBJ whole genome shotgun (WGS) entry which is preliminary data.</text>
</comment>
<reference evidence="2" key="1">
    <citation type="submission" date="2016-04" db="EMBL/GenBank/DDBJ databases">
        <authorList>
            <person name="Antunes L.P."/>
            <person name="Martins L.F."/>
            <person name="Pereira R.V."/>
            <person name="Thomas A.M."/>
            <person name="Barbosa D."/>
            <person name="Nascimento L."/>
            <person name="Silva G.M."/>
            <person name="Condomitti G.W."/>
            <person name="Digiampietri L.A."/>
            <person name="Lombardi K.C."/>
            <person name="Ramos P.L."/>
            <person name="Quaggio R.B."/>
            <person name="Oliveira J.C."/>
            <person name="Pascon R.C."/>
            <person name="Cruz J.B."/>
            <person name="Silva A.M."/>
            <person name="Setubal J.C."/>
        </authorList>
    </citation>
    <scope>NUCLEOTIDE SEQUENCE [LARGE SCALE GENOMIC DNA]</scope>
</reference>
<dbReference type="EMBL" id="LWLV01000233">
    <property type="protein sequence ID" value="OTA41773.1"/>
    <property type="molecule type" value="Genomic_DNA"/>
</dbReference>
<evidence type="ECO:0000313" key="2">
    <source>
        <dbReference type="Proteomes" id="UP000194267"/>
    </source>
</evidence>
<protein>
    <recommendedName>
        <fullName evidence="3">YCII-related domain-containing protein</fullName>
    </recommendedName>
</protein>
<accession>A0A1Y2T952</accession>
<dbReference type="AlphaFoldDB" id="A0A1Y2T952"/>
<evidence type="ECO:0008006" key="3">
    <source>
        <dbReference type="Google" id="ProtNLM"/>
    </source>
</evidence>
<sequence>MQHIRNPRCFLVYALAPEGGSPAEANRLLNAYVADERRGLAVFHDHFIGRPGGVAIFFAETAEQRAAIADLGPWRGGTWRSGR</sequence>
<proteinExistence type="predicted"/>
<organism evidence="1 2">
    <name type="scientific">Symbiobacterium thermophilum</name>
    <dbReference type="NCBI Taxonomy" id="2734"/>
    <lineage>
        <taxon>Bacteria</taxon>
        <taxon>Bacillati</taxon>
        <taxon>Bacillota</taxon>
        <taxon>Clostridia</taxon>
        <taxon>Eubacteriales</taxon>
        <taxon>Symbiobacteriaceae</taxon>
        <taxon>Symbiobacterium</taxon>
    </lineage>
</organism>
<evidence type="ECO:0000313" key="1">
    <source>
        <dbReference type="EMBL" id="OTA41773.1"/>
    </source>
</evidence>
<name>A0A1Y2T952_SYMTR</name>